<dbReference type="SMART" id="SM01400">
    <property type="entry name" value="Pribosyltran_N"/>
    <property type="match status" value="1"/>
</dbReference>
<sequence length="313" mass="33765">MDKIKLFTGNSNIPLAREICGYLSVPLASASVRTFSDGEIMVEIGENVRGRDVYVVQPTCAPSNHNIMELLIMIDALKRASAARVTAVIPYFGYARQDRKVAPRTPITSKLVADLIHTAGASRVLTMDLHAGQIQGFFNIPVDNLYAAPVILEDFKDRFSARRLVVVSPDAGGTERARAFAKRLDAGLAIIDKRRSGPNVSEVMHVIGDVEGEVCMIVDDMIDTAGTLCQAAQALKAKGADKVYACATHPVLSGPALERITQSCLEEVVITNTIPVGDKVGLCPKLRTLSVAPLLAEAIRRIHDDESVSSLFV</sequence>
<dbReference type="RefSeq" id="WP_040098817.1">
    <property type="nucleotide sequence ID" value="NZ_JWJD01000003.1"/>
</dbReference>
<dbReference type="InterPro" id="IPR005946">
    <property type="entry name" value="Rib-P_diPkinase"/>
</dbReference>
<comment type="similarity">
    <text evidence="11 12">Belongs to the ribose-phosphate pyrophosphokinase family. Class I subfamily.</text>
</comment>
<dbReference type="PANTHER" id="PTHR10210">
    <property type="entry name" value="RIBOSE-PHOSPHATE DIPHOSPHOKINASE FAMILY MEMBER"/>
    <property type="match status" value="1"/>
</dbReference>
<dbReference type="InterPro" id="IPR000842">
    <property type="entry name" value="PRib_PP_synth_CS"/>
</dbReference>
<dbReference type="AlphaFoldDB" id="A0A0C2HU68"/>
<keyword evidence="3 12" id="KW-0479">Metal-binding</keyword>
<feature type="active site" evidence="12">
    <location>
        <position position="193"/>
    </location>
</feature>
<dbReference type="Gene3D" id="3.40.50.2020">
    <property type="match status" value="2"/>
</dbReference>
<dbReference type="InterPro" id="IPR037515">
    <property type="entry name" value="Rib-P_diPkinase_bac"/>
</dbReference>
<evidence type="ECO:0000313" key="14">
    <source>
        <dbReference type="EMBL" id="KIH76382.1"/>
    </source>
</evidence>
<evidence type="ECO:0000256" key="10">
    <source>
        <dbReference type="ARBA" id="ARBA00054914"/>
    </source>
</evidence>
<organism evidence="14 15">
    <name type="scientific">Geoalkalibacter ferrihydriticus DSM 17813</name>
    <dbReference type="NCBI Taxonomy" id="1121915"/>
    <lineage>
        <taxon>Bacteria</taxon>
        <taxon>Pseudomonadati</taxon>
        <taxon>Thermodesulfobacteriota</taxon>
        <taxon>Desulfuromonadia</taxon>
        <taxon>Desulfuromonadales</taxon>
        <taxon>Geoalkalibacteraceae</taxon>
        <taxon>Geoalkalibacter</taxon>
    </lineage>
</organism>
<evidence type="ECO:0000256" key="2">
    <source>
        <dbReference type="ARBA" id="ARBA00022679"/>
    </source>
</evidence>
<dbReference type="GO" id="GO:0006015">
    <property type="term" value="P:5-phosphoribose 1-diphosphate biosynthetic process"/>
    <property type="evidence" value="ECO:0007669"/>
    <property type="project" value="UniProtKB-UniRule"/>
</dbReference>
<dbReference type="GO" id="GO:0005737">
    <property type="term" value="C:cytoplasm"/>
    <property type="evidence" value="ECO:0007669"/>
    <property type="project" value="UniProtKB-SubCell"/>
</dbReference>
<dbReference type="PANTHER" id="PTHR10210:SF41">
    <property type="entry name" value="RIBOSE-PHOSPHATE PYROPHOSPHOKINASE 1, CHLOROPLASTIC"/>
    <property type="match status" value="1"/>
</dbReference>
<dbReference type="EC" id="2.7.6.1" evidence="12"/>
<dbReference type="GO" id="GO:0004749">
    <property type="term" value="F:ribose phosphate diphosphokinase activity"/>
    <property type="evidence" value="ECO:0007669"/>
    <property type="project" value="UniProtKB-UniRule"/>
</dbReference>
<feature type="binding site" evidence="12">
    <location>
        <begin position="223"/>
        <end position="227"/>
    </location>
    <ligand>
        <name>D-ribose 5-phosphate</name>
        <dbReference type="ChEBI" id="CHEBI:78346"/>
    </ligand>
</feature>
<comment type="subunit">
    <text evidence="12">Homohexamer.</text>
</comment>
<dbReference type="PROSITE" id="PS00114">
    <property type="entry name" value="PRPP_SYNTHASE"/>
    <property type="match status" value="1"/>
</dbReference>
<dbReference type="GO" id="GO:0005524">
    <property type="term" value="F:ATP binding"/>
    <property type="evidence" value="ECO:0007669"/>
    <property type="project" value="UniProtKB-KW"/>
</dbReference>
<dbReference type="CDD" id="cd06223">
    <property type="entry name" value="PRTases_typeI"/>
    <property type="match status" value="1"/>
</dbReference>
<evidence type="ECO:0000256" key="11">
    <source>
        <dbReference type="ARBA" id="ARBA00061444"/>
    </source>
</evidence>
<evidence type="ECO:0000256" key="3">
    <source>
        <dbReference type="ARBA" id="ARBA00022723"/>
    </source>
</evidence>
<dbReference type="EMBL" id="JWJD01000003">
    <property type="protein sequence ID" value="KIH76382.1"/>
    <property type="molecule type" value="Genomic_DNA"/>
</dbReference>
<comment type="function">
    <text evidence="10 12">Involved in the biosynthesis of the central metabolite phospho-alpha-D-ribosyl-1-pyrophosphate (PRPP) via the transfer of pyrophosphoryl group from ATP to 1-hydroxyl of ribose-5-phosphate (Rib-5-P).</text>
</comment>
<gene>
    <name evidence="12" type="primary">prs</name>
    <name evidence="14" type="ORF">GFER_09075</name>
</gene>
<evidence type="ECO:0000256" key="9">
    <source>
        <dbReference type="ARBA" id="ARBA00049535"/>
    </source>
</evidence>
<feature type="binding site" evidence="12">
    <location>
        <position position="170"/>
    </location>
    <ligand>
        <name>Mg(2+)</name>
        <dbReference type="ChEBI" id="CHEBI:18420"/>
    </ligand>
</feature>
<dbReference type="Proteomes" id="UP000035068">
    <property type="component" value="Unassembled WGS sequence"/>
</dbReference>
<feature type="binding site" evidence="12">
    <location>
        <begin position="37"/>
        <end position="39"/>
    </location>
    <ligand>
        <name>ATP</name>
        <dbReference type="ChEBI" id="CHEBI:30616"/>
    </ligand>
</feature>
<comment type="catalytic activity">
    <reaction evidence="9 12">
        <text>D-ribose 5-phosphate + ATP = 5-phospho-alpha-D-ribose 1-diphosphate + AMP + H(+)</text>
        <dbReference type="Rhea" id="RHEA:15609"/>
        <dbReference type="ChEBI" id="CHEBI:15378"/>
        <dbReference type="ChEBI" id="CHEBI:30616"/>
        <dbReference type="ChEBI" id="CHEBI:58017"/>
        <dbReference type="ChEBI" id="CHEBI:78346"/>
        <dbReference type="ChEBI" id="CHEBI:456215"/>
        <dbReference type="EC" id="2.7.6.1"/>
    </reaction>
</comment>
<feature type="domain" description="Ribose-phosphate pyrophosphokinase N-terminal" evidence="13">
    <location>
        <begin position="4"/>
        <end position="120"/>
    </location>
</feature>
<dbReference type="GO" id="GO:0000287">
    <property type="term" value="F:magnesium ion binding"/>
    <property type="evidence" value="ECO:0007669"/>
    <property type="project" value="UniProtKB-UniRule"/>
</dbReference>
<evidence type="ECO:0000256" key="4">
    <source>
        <dbReference type="ARBA" id="ARBA00022727"/>
    </source>
</evidence>
<keyword evidence="8 12" id="KW-0460">Magnesium</keyword>
<reference evidence="14 15" key="1">
    <citation type="submission" date="2014-12" db="EMBL/GenBank/DDBJ databases">
        <title>Genomes of Geoalkalibacter ferrihydriticus and Geoalkalibacter subterraneus, two haloalkaliphilic metal-reducing members of the Geobacteraceae.</title>
        <authorList>
            <person name="Badalamenti J.P."/>
            <person name="Torres C.I."/>
            <person name="Krajmalnik-Brown R."/>
            <person name="Bond D.R."/>
        </authorList>
    </citation>
    <scope>NUCLEOTIDE SEQUENCE [LARGE SCALE GENOMIC DNA]</scope>
    <source>
        <strain evidence="14 15">DSM 17813</strain>
    </source>
</reference>
<dbReference type="InterPro" id="IPR000836">
    <property type="entry name" value="PRTase_dom"/>
</dbReference>
<feature type="binding site" evidence="12">
    <location>
        <position position="195"/>
    </location>
    <ligand>
        <name>D-ribose 5-phosphate</name>
        <dbReference type="ChEBI" id="CHEBI:78346"/>
    </ligand>
</feature>
<dbReference type="Pfam" id="PF13793">
    <property type="entry name" value="Pribosyltran_N"/>
    <property type="match status" value="1"/>
</dbReference>
<feature type="binding site" evidence="12">
    <location>
        <position position="219"/>
    </location>
    <ligand>
        <name>D-ribose 5-phosphate</name>
        <dbReference type="ChEBI" id="CHEBI:78346"/>
    </ligand>
</feature>
<keyword evidence="6 12" id="KW-0418">Kinase</keyword>
<evidence type="ECO:0000256" key="8">
    <source>
        <dbReference type="ARBA" id="ARBA00022842"/>
    </source>
</evidence>
<feature type="binding site" evidence="12">
    <location>
        <begin position="96"/>
        <end position="97"/>
    </location>
    <ligand>
        <name>ATP</name>
        <dbReference type="ChEBI" id="CHEBI:30616"/>
    </ligand>
</feature>
<evidence type="ECO:0000256" key="7">
    <source>
        <dbReference type="ARBA" id="ARBA00022840"/>
    </source>
</evidence>
<dbReference type="GO" id="GO:0002189">
    <property type="term" value="C:ribose phosphate diphosphokinase complex"/>
    <property type="evidence" value="ECO:0007669"/>
    <property type="project" value="TreeGrafter"/>
</dbReference>
<comment type="subcellular location">
    <subcellularLocation>
        <location evidence="12">Cytoplasm</location>
    </subcellularLocation>
</comment>
<keyword evidence="4 12" id="KW-0545">Nucleotide biosynthesis</keyword>
<keyword evidence="5 12" id="KW-0547">Nucleotide-binding</keyword>
<dbReference type="FunFam" id="3.40.50.2020:FF:000001">
    <property type="entry name" value="Ribose-phosphate pyrophosphokinase"/>
    <property type="match status" value="1"/>
</dbReference>
<dbReference type="InterPro" id="IPR029099">
    <property type="entry name" value="Pribosyltran_N"/>
</dbReference>
<accession>A0A0C2HU68</accession>
<dbReference type="NCBIfam" id="TIGR01251">
    <property type="entry name" value="ribP_PPkin"/>
    <property type="match status" value="1"/>
</dbReference>
<dbReference type="Pfam" id="PF14572">
    <property type="entry name" value="Pribosyl_synth"/>
    <property type="match status" value="1"/>
</dbReference>
<dbReference type="UniPathway" id="UPA00087">
    <property type="reaction ID" value="UER00172"/>
</dbReference>
<keyword evidence="12" id="KW-0963">Cytoplasm</keyword>
<dbReference type="GO" id="GO:0006164">
    <property type="term" value="P:purine nucleotide biosynthetic process"/>
    <property type="evidence" value="ECO:0007669"/>
    <property type="project" value="TreeGrafter"/>
</dbReference>
<comment type="caution">
    <text evidence="14">The sequence shown here is derived from an EMBL/GenBank/DDBJ whole genome shotgun (WGS) entry which is preliminary data.</text>
</comment>
<evidence type="ECO:0000256" key="12">
    <source>
        <dbReference type="HAMAP-Rule" id="MF_00583"/>
    </source>
</evidence>
<dbReference type="GO" id="GO:0016301">
    <property type="term" value="F:kinase activity"/>
    <property type="evidence" value="ECO:0007669"/>
    <property type="project" value="UniProtKB-KW"/>
</dbReference>
<name>A0A0C2HU68_9BACT</name>
<feature type="binding site" evidence="12">
    <location>
        <position position="130"/>
    </location>
    <ligand>
        <name>Mg(2+)</name>
        <dbReference type="ChEBI" id="CHEBI:18420"/>
    </ligand>
</feature>
<dbReference type="InterPro" id="IPR029057">
    <property type="entry name" value="PRTase-like"/>
</dbReference>
<dbReference type="SUPFAM" id="SSF53271">
    <property type="entry name" value="PRTase-like"/>
    <property type="match status" value="2"/>
</dbReference>
<dbReference type="HAMAP" id="MF_00583_B">
    <property type="entry name" value="RibP_PPkinase_B"/>
    <property type="match status" value="1"/>
</dbReference>
<protein>
    <recommendedName>
        <fullName evidence="12">Ribose-phosphate pyrophosphokinase</fullName>
        <shortName evidence="12">RPPK</shortName>
        <ecNumber evidence="12">2.7.6.1</ecNumber>
    </recommendedName>
    <alternativeName>
        <fullName evidence="12">5-phospho-D-ribosyl alpha-1-diphosphate synthase</fullName>
    </alternativeName>
    <alternativeName>
        <fullName evidence="12">Phosphoribosyl diphosphate synthase</fullName>
    </alternativeName>
    <alternativeName>
        <fullName evidence="12">Phosphoribosyl pyrophosphate synthase</fullName>
        <shortName evidence="12">P-Rib-PP synthase</shortName>
        <shortName evidence="12">PRPP synthase</shortName>
        <shortName evidence="12">PRPPase</shortName>
    </alternativeName>
</protein>
<keyword evidence="15" id="KW-1185">Reference proteome</keyword>
<proteinExistence type="inferred from homology"/>
<evidence type="ECO:0000256" key="6">
    <source>
        <dbReference type="ARBA" id="ARBA00022777"/>
    </source>
</evidence>
<evidence type="ECO:0000259" key="13">
    <source>
        <dbReference type="Pfam" id="PF13793"/>
    </source>
</evidence>
<keyword evidence="2 12" id="KW-0808">Transferase</keyword>
<evidence type="ECO:0000256" key="1">
    <source>
        <dbReference type="ARBA" id="ARBA00004996"/>
    </source>
</evidence>
<dbReference type="NCBIfam" id="NF002320">
    <property type="entry name" value="PRK01259.1"/>
    <property type="match status" value="1"/>
</dbReference>
<dbReference type="GO" id="GO:0009156">
    <property type="term" value="P:ribonucleoside monophosphate biosynthetic process"/>
    <property type="evidence" value="ECO:0007669"/>
    <property type="project" value="InterPro"/>
</dbReference>
<evidence type="ECO:0000313" key="15">
    <source>
        <dbReference type="Proteomes" id="UP000035068"/>
    </source>
</evidence>
<evidence type="ECO:0000256" key="5">
    <source>
        <dbReference type="ARBA" id="ARBA00022741"/>
    </source>
</evidence>
<comment type="cofactor">
    <cofactor evidence="12">
        <name>Mg(2+)</name>
        <dbReference type="ChEBI" id="CHEBI:18420"/>
    </cofactor>
    <text evidence="12">Binds 2 Mg(2+) ions per subunit.</text>
</comment>
<keyword evidence="7 12" id="KW-0067">ATP-binding</keyword>
<comment type="pathway">
    <text evidence="1 12">Metabolic intermediate biosynthesis; 5-phospho-alpha-D-ribose 1-diphosphate biosynthesis; 5-phospho-alpha-D-ribose 1-diphosphate from D-ribose 5-phosphate (route I): step 1/1.</text>
</comment>